<evidence type="ECO:0000313" key="4">
    <source>
        <dbReference type="EMBL" id="VIO64340.1"/>
    </source>
</evidence>
<dbReference type="Pfam" id="PF26616">
    <property type="entry name" value="CorA-like"/>
    <property type="match status" value="1"/>
</dbReference>
<accession>A0A4V6J7V1</accession>
<keyword evidence="1" id="KW-0472">Membrane</keyword>
<feature type="transmembrane region" description="Helical" evidence="1">
    <location>
        <begin position="408"/>
        <end position="427"/>
    </location>
</feature>
<keyword evidence="1" id="KW-0812">Transmembrane</keyword>
<reference evidence="3" key="2">
    <citation type="submission" date="2021-03" db="EMBL/GenBank/DDBJ databases">
        <authorList>
            <person name="Alouane T."/>
            <person name="Langin T."/>
            <person name="Bonhomme L."/>
        </authorList>
    </citation>
    <scope>NUCLEOTIDE SEQUENCE</scope>
    <source>
        <strain evidence="3">MDC_Fg202</strain>
    </source>
</reference>
<keyword evidence="1" id="KW-1133">Transmembrane helix</keyword>
<dbReference type="EMBL" id="CAAKMV010000196">
    <property type="protein sequence ID" value="VIO64340.1"/>
    <property type="molecule type" value="Genomic_DNA"/>
</dbReference>
<organism evidence="3 5">
    <name type="scientific">Gibberella zeae</name>
    <name type="common">Wheat head blight fungus</name>
    <name type="synonym">Fusarium graminearum</name>
    <dbReference type="NCBI Taxonomy" id="5518"/>
    <lineage>
        <taxon>Eukaryota</taxon>
        <taxon>Fungi</taxon>
        <taxon>Dikarya</taxon>
        <taxon>Ascomycota</taxon>
        <taxon>Pezizomycotina</taxon>
        <taxon>Sordariomycetes</taxon>
        <taxon>Hypocreomycetidae</taxon>
        <taxon>Hypocreales</taxon>
        <taxon>Nectriaceae</taxon>
        <taxon>Fusarium</taxon>
    </lineage>
</organism>
<evidence type="ECO:0000313" key="3">
    <source>
        <dbReference type="EMBL" id="CAG1971233.1"/>
    </source>
</evidence>
<feature type="transmembrane region" description="Helical" evidence="1">
    <location>
        <begin position="367"/>
        <end position="388"/>
    </location>
</feature>
<evidence type="ECO:0000313" key="5">
    <source>
        <dbReference type="Proteomes" id="UP000746612"/>
    </source>
</evidence>
<sequence length="446" mass="50517">MWPLPNTQYDVRAASAAESLEHGQEKVFSDPKERFEIEVAEVTSKEPAYGWSHLPITKPGAIKLLSALRAFPELYQYISAFSNRTFPRDEGFAGFDSHTTIGGDEIWTSFENIESCYLLKYIDRRDGIKQGANPWAIRNALIYQKVNRIDIRTSHLLARLPTAVSRLLGTSLRESGGGDSVFVQDWSHLHTTCFSNIKDNLRQFINYLDHEITDLLHRVIMAGVEPEKLNEFDKLQSTARDFKDLQYLSDQIRRVISILELNILTLETFQKKVQHLITLSPRASPQAVVLESFLENLARCHTEHQFGLLNASSVLKRANATSDQLRDTVSMRNGEFNKTSTEMTSRNTSAMCHLANKSEREAHILKTLTVLALVFVPAGFVADFLQMGFVSLKQESPMQWSATPDLKIYAILSIPLISLTMLIYAMVEMVQRLKERKLEANGHGVV</sequence>
<dbReference type="Gene3D" id="1.20.58.340">
    <property type="entry name" value="Magnesium transport protein CorA, transmembrane region"/>
    <property type="match status" value="1"/>
</dbReference>
<dbReference type="Proteomes" id="UP000746612">
    <property type="component" value="Unassembled WGS sequence"/>
</dbReference>
<feature type="domain" description="CorA-like transporter" evidence="2">
    <location>
        <begin position="52"/>
        <end position="159"/>
    </location>
</feature>
<dbReference type="InterPro" id="IPR058257">
    <property type="entry name" value="CorA-like_dom"/>
</dbReference>
<protein>
    <recommendedName>
        <fullName evidence="2">CorA-like transporter domain-containing protein</fullName>
    </recommendedName>
</protein>
<dbReference type="AlphaFoldDB" id="A0A4V6J7V1"/>
<name>A0A4V6J7V1_GIBZA</name>
<evidence type="ECO:0000256" key="1">
    <source>
        <dbReference type="SAM" id="Phobius"/>
    </source>
</evidence>
<reference evidence="4" key="1">
    <citation type="submission" date="2019-04" db="EMBL/GenBank/DDBJ databases">
        <authorList>
            <person name="Melise S."/>
            <person name="Noan J."/>
            <person name="Okalmin O."/>
        </authorList>
    </citation>
    <scope>NUCLEOTIDE SEQUENCE</scope>
    <source>
        <strain evidence="4">FN9</strain>
    </source>
</reference>
<evidence type="ECO:0000259" key="2">
    <source>
        <dbReference type="Pfam" id="PF26616"/>
    </source>
</evidence>
<dbReference type="EMBL" id="CAJPIJ010000089">
    <property type="protein sequence ID" value="CAG1971233.1"/>
    <property type="molecule type" value="Genomic_DNA"/>
</dbReference>
<proteinExistence type="predicted"/>
<gene>
    <name evidence="4" type="ORF">FUG_LOCUS562485</name>
    <name evidence="3" type="ORF">MDCFG202_LOCUS97242</name>
</gene>